<keyword evidence="7 8" id="KW-0472">Membrane</keyword>
<evidence type="ECO:0000256" key="2">
    <source>
        <dbReference type="ARBA" id="ARBA00010072"/>
    </source>
</evidence>
<feature type="transmembrane region" description="Helical" evidence="8">
    <location>
        <begin position="282"/>
        <end position="302"/>
    </location>
</feature>
<evidence type="ECO:0000313" key="11">
    <source>
        <dbReference type="Proteomes" id="UP000199053"/>
    </source>
</evidence>
<comment type="subcellular location">
    <subcellularLocation>
        <location evidence="1">Cell inner membrane</location>
        <topology evidence="1">Multi-pass membrane protein</topology>
    </subcellularLocation>
    <subcellularLocation>
        <location evidence="8">Cell membrane</location>
        <topology evidence="8">Multi-pass membrane protein</topology>
    </subcellularLocation>
</comment>
<feature type="transmembrane region" description="Helical" evidence="8">
    <location>
        <begin position="242"/>
        <end position="262"/>
    </location>
</feature>
<name>A0A1G9D7T4_9BACT</name>
<comment type="similarity">
    <text evidence="2">Belongs to the binding-protein-dependent transport system permease family. HisMQ subfamily.</text>
</comment>
<dbReference type="InterPro" id="IPR043429">
    <property type="entry name" value="ArtM/GltK/GlnP/TcyL/YhdX-like"/>
</dbReference>
<keyword evidence="11" id="KW-1185">Reference proteome</keyword>
<feature type="transmembrane region" description="Helical" evidence="8">
    <location>
        <begin position="96"/>
        <end position="119"/>
    </location>
</feature>
<accession>A0A1G9D7T4</accession>
<dbReference type="InterPro" id="IPR035906">
    <property type="entry name" value="MetI-like_sf"/>
</dbReference>
<evidence type="ECO:0000256" key="6">
    <source>
        <dbReference type="ARBA" id="ARBA00022989"/>
    </source>
</evidence>
<dbReference type="PROSITE" id="PS50928">
    <property type="entry name" value="ABC_TM1"/>
    <property type="match status" value="2"/>
</dbReference>
<feature type="transmembrane region" description="Helical" evidence="8">
    <location>
        <begin position="558"/>
        <end position="577"/>
    </location>
</feature>
<dbReference type="NCBIfam" id="TIGR01726">
    <property type="entry name" value="HEQRo_perm_3TM"/>
    <property type="match status" value="2"/>
</dbReference>
<evidence type="ECO:0000256" key="8">
    <source>
        <dbReference type="RuleBase" id="RU363032"/>
    </source>
</evidence>
<feature type="domain" description="ABC transmembrane type-1" evidence="9">
    <location>
        <begin position="61"/>
        <end position="258"/>
    </location>
</feature>
<dbReference type="AlphaFoldDB" id="A0A1G9D7T4"/>
<dbReference type="GO" id="GO:0006865">
    <property type="term" value="P:amino acid transport"/>
    <property type="evidence" value="ECO:0007669"/>
    <property type="project" value="TreeGrafter"/>
</dbReference>
<keyword evidence="3 8" id="KW-0813">Transport</keyword>
<feature type="transmembrane region" description="Helical" evidence="8">
    <location>
        <begin position="12"/>
        <end position="31"/>
    </location>
</feature>
<feature type="transmembrane region" description="Helical" evidence="8">
    <location>
        <begin position="429"/>
        <end position="450"/>
    </location>
</feature>
<keyword evidence="6 8" id="KW-1133">Transmembrane helix</keyword>
<dbReference type="STRING" id="246191.SAMN05660337_0945"/>
<gene>
    <name evidence="10" type="ORF">SAMN05660337_0945</name>
</gene>
<dbReference type="CDD" id="cd06261">
    <property type="entry name" value="TM_PBP2"/>
    <property type="match status" value="2"/>
</dbReference>
<dbReference type="GO" id="GO:0022857">
    <property type="term" value="F:transmembrane transporter activity"/>
    <property type="evidence" value="ECO:0007669"/>
    <property type="project" value="InterPro"/>
</dbReference>
<protein>
    <submittedName>
        <fullName evidence="10">Polar amino acid transport system permease protein</fullName>
    </submittedName>
</protein>
<dbReference type="EMBL" id="FNGA01000001">
    <property type="protein sequence ID" value="SDK59967.1"/>
    <property type="molecule type" value="Genomic_DNA"/>
</dbReference>
<evidence type="ECO:0000313" key="10">
    <source>
        <dbReference type="EMBL" id="SDK59967.1"/>
    </source>
</evidence>
<feature type="domain" description="ABC transmembrane type-1" evidence="9">
    <location>
        <begin position="387"/>
        <end position="577"/>
    </location>
</feature>
<keyword evidence="5 8" id="KW-0812">Transmembrane</keyword>
<dbReference type="Proteomes" id="UP000199053">
    <property type="component" value="Unassembled WGS sequence"/>
</dbReference>
<proteinExistence type="inferred from homology"/>
<dbReference type="GO" id="GO:0043190">
    <property type="term" value="C:ATP-binding cassette (ABC) transporter complex"/>
    <property type="evidence" value="ECO:0007669"/>
    <property type="project" value="InterPro"/>
</dbReference>
<dbReference type="PANTHER" id="PTHR30614">
    <property type="entry name" value="MEMBRANE COMPONENT OF AMINO ACID ABC TRANSPORTER"/>
    <property type="match status" value="1"/>
</dbReference>
<dbReference type="RefSeq" id="WP_092158695.1">
    <property type="nucleotide sequence ID" value="NZ_FNGA01000001.1"/>
</dbReference>
<evidence type="ECO:0000256" key="7">
    <source>
        <dbReference type="ARBA" id="ARBA00023136"/>
    </source>
</evidence>
<feature type="transmembrane region" description="Helical" evidence="8">
    <location>
        <begin position="139"/>
        <end position="158"/>
    </location>
</feature>
<evidence type="ECO:0000256" key="4">
    <source>
        <dbReference type="ARBA" id="ARBA00022475"/>
    </source>
</evidence>
<dbReference type="Gene3D" id="1.10.3720.10">
    <property type="entry name" value="MetI-like"/>
    <property type="match status" value="2"/>
</dbReference>
<feature type="transmembrane region" description="Helical" evidence="8">
    <location>
        <begin position="381"/>
        <end position="408"/>
    </location>
</feature>
<dbReference type="Pfam" id="PF00528">
    <property type="entry name" value="BPD_transp_1"/>
    <property type="match status" value="2"/>
</dbReference>
<dbReference type="OrthoDB" id="9809799at2"/>
<evidence type="ECO:0000256" key="5">
    <source>
        <dbReference type="ARBA" id="ARBA00022692"/>
    </source>
</evidence>
<keyword evidence="4" id="KW-1003">Cell membrane</keyword>
<reference evidence="11" key="1">
    <citation type="submission" date="2016-10" db="EMBL/GenBank/DDBJ databases">
        <authorList>
            <person name="Varghese N."/>
            <person name="Submissions S."/>
        </authorList>
    </citation>
    <scope>NUCLEOTIDE SEQUENCE [LARGE SCALE GENOMIC DNA]</scope>
    <source>
        <strain evidence="11">DSM 16995</strain>
    </source>
</reference>
<evidence type="ECO:0000256" key="1">
    <source>
        <dbReference type="ARBA" id="ARBA00004429"/>
    </source>
</evidence>
<evidence type="ECO:0000259" key="9">
    <source>
        <dbReference type="PROSITE" id="PS50928"/>
    </source>
</evidence>
<dbReference type="InterPro" id="IPR000515">
    <property type="entry name" value="MetI-like"/>
</dbReference>
<dbReference type="PANTHER" id="PTHR30614:SF41">
    <property type="entry name" value="INNER MEMBRANE AMINO-ACID ABC TRANSPORTER PERMEASE PROTEIN YHDY"/>
    <property type="match status" value="1"/>
</dbReference>
<feature type="transmembrane region" description="Helical" evidence="8">
    <location>
        <begin position="331"/>
        <end position="361"/>
    </location>
</feature>
<dbReference type="SUPFAM" id="SSF161098">
    <property type="entry name" value="MetI-like"/>
    <property type="match status" value="2"/>
</dbReference>
<feature type="transmembrane region" description="Helical" evidence="8">
    <location>
        <begin position="51"/>
        <end position="84"/>
    </location>
</feature>
<evidence type="ECO:0000256" key="3">
    <source>
        <dbReference type="ARBA" id="ARBA00022448"/>
    </source>
</evidence>
<feature type="transmembrane region" description="Helical" evidence="8">
    <location>
        <begin position="456"/>
        <end position="473"/>
    </location>
</feature>
<sequence length="593" mass="66217">MINRYLEKAWVQYLCLATLTALLVYYFGWVFDFGYKFDWSVLYKKDASYGVVLGDMLITGLGNTITISLISSGIALGLGVLFGLGRLSQFKPVNWFASAYVEFFRNTPLLIQLFFWYFALPMGLPEELRNKLFDYNYEMVAATLALGIYTSAFMAEVIRAGIQSIPKGLLEASYSSGLTPFQTLSKIVLPLAFRAIIPPLGSEFLNNMKNSSLAMVVGVTELCWASQQIESLTFKGFEATTAATIVYLSLSLIIAGILNLVNLKLQIIPKKDKTIGHAFADIFFWPFLAPLSLLSALSSCCFRRRSEDFNLTRAQAARKALLNKIKKIFSLVWKATFVSFLLFVVVMAGVGLSGFNFQVIWDNLGTLIYWRFPSGGPNEVLWGLGGLSFSILMSVIAISVSFFIGLIVGVGRTSKNKLFFIPSTLYIELIRGNPLIMVIFWIYFFIPILTGTFLNVFWSATIALTVFTGAYLAEIVRSGIQNIPPGQLEAAVSTGLTYLQAMRKIILPQALKQMLPAIVGQFIAIFKDSSLAFVIGVLELTFVAQGLNNRLMIYPFEIYTTVAALYFICCYMMSIVARRLERKLSTDTFRLQM</sequence>
<organism evidence="10 11">
    <name type="scientific">Maridesulfovibrio ferrireducens</name>
    <dbReference type="NCBI Taxonomy" id="246191"/>
    <lineage>
        <taxon>Bacteria</taxon>
        <taxon>Pseudomonadati</taxon>
        <taxon>Thermodesulfobacteriota</taxon>
        <taxon>Desulfovibrionia</taxon>
        <taxon>Desulfovibrionales</taxon>
        <taxon>Desulfovibrionaceae</taxon>
        <taxon>Maridesulfovibrio</taxon>
    </lineage>
</organism>
<feature type="transmembrane region" description="Helical" evidence="8">
    <location>
        <begin position="514"/>
        <end position="538"/>
    </location>
</feature>
<dbReference type="InterPro" id="IPR010065">
    <property type="entry name" value="AA_ABC_transptr_permease_3TM"/>
</dbReference>